<dbReference type="Gene3D" id="3.30.1490.480">
    <property type="entry name" value="Endolytic murein transglycosylase"/>
    <property type="match status" value="1"/>
</dbReference>
<dbReference type="PANTHER" id="PTHR30518:SF2">
    <property type="entry name" value="ENDOLYTIC MUREIN TRANSGLYCOSYLASE"/>
    <property type="match status" value="1"/>
</dbReference>
<dbReference type="Pfam" id="PF02618">
    <property type="entry name" value="YceG"/>
    <property type="match status" value="1"/>
</dbReference>
<dbReference type="EC" id="4.2.2.29" evidence="7"/>
<keyword evidence="2 7" id="KW-0812">Transmembrane</keyword>
<comment type="subcellular location">
    <subcellularLocation>
        <location evidence="7">Cell membrane</location>
        <topology evidence="7">Single-pass membrane protein</topology>
    </subcellularLocation>
</comment>
<keyword evidence="6 7" id="KW-0961">Cell wall biogenesis/degradation</keyword>
<dbReference type="HAMAP" id="MF_02065">
    <property type="entry name" value="MltG"/>
    <property type="match status" value="1"/>
</dbReference>
<gene>
    <name evidence="7 8" type="primary">mltG</name>
    <name evidence="8" type="ORF">Q4T40_07355</name>
</gene>
<organism evidence="8 9">
    <name type="scientific">Anaeroselena agilis</name>
    <dbReference type="NCBI Taxonomy" id="3063788"/>
    <lineage>
        <taxon>Bacteria</taxon>
        <taxon>Bacillati</taxon>
        <taxon>Bacillota</taxon>
        <taxon>Negativicutes</taxon>
        <taxon>Acetonemataceae</taxon>
        <taxon>Anaeroselena</taxon>
    </lineage>
</organism>
<feature type="transmembrane region" description="Helical" evidence="7">
    <location>
        <begin position="12"/>
        <end position="33"/>
    </location>
</feature>
<comment type="function">
    <text evidence="7">Functions as a peptidoglycan terminase that cleaves nascent peptidoglycan strands endolytically to terminate their elongation.</text>
</comment>
<sequence>MLQLDKQIHKWLIAIVIAGVFVLAAGSAVYSLARPVNASAGDAIMVVVKPGMATQAIGELLHDKGLIKNVLIFRVMAKMEGMEGSLQAGEYSFSKAMTVREIIGKLVRGETAYRQFTIPEGFTIDQIAALLEKNKLASAAKYKAVAAGYAPYDYIRPAANVKYQAEGFVFPDTYRVAAGTSEAQLVKMMMSQFDSQFTPTMRERAAELGLSVREVVILASLVEKEAQLAAERPVIAGVFLRRLKLGMPLQSCATIQYILGYPKPELTVQDTEIPSPYNTYQNMGLPPGPIASPGLASIKAVLYPADTEYLYFFANKDGSHVFSRTYEEHLAAINRDDS</sequence>
<dbReference type="InterPro" id="IPR003770">
    <property type="entry name" value="MLTG-like"/>
</dbReference>
<keyword evidence="1 7" id="KW-1003">Cell membrane</keyword>
<dbReference type="EMBL" id="JAUOZS010000001">
    <property type="protein sequence ID" value="MDT8901048.1"/>
    <property type="molecule type" value="Genomic_DNA"/>
</dbReference>
<dbReference type="Proteomes" id="UP001254848">
    <property type="component" value="Unassembled WGS sequence"/>
</dbReference>
<evidence type="ECO:0000256" key="1">
    <source>
        <dbReference type="ARBA" id="ARBA00022475"/>
    </source>
</evidence>
<dbReference type="PANTHER" id="PTHR30518">
    <property type="entry name" value="ENDOLYTIC MUREIN TRANSGLYCOSYLASE"/>
    <property type="match status" value="1"/>
</dbReference>
<accession>A0ABU3NW46</accession>
<feature type="site" description="Important for catalytic activity" evidence="7">
    <location>
        <position position="225"/>
    </location>
</feature>
<comment type="caution">
    <text evidence="8">The sequence shown here is derived from an EMBL/GenBank/DDBJ whole genome shotgun (WGS) entry which is preliminary data.</text>
</comment>
<keyword evidence="5 7" id="KW-0456">Lyase</keyword>
<evidence type="ECO:0000256" key="4">
    <source>
        <dbReference type="ARBA" id="ARBA00023136"/>
    </source>
</evidence>
<reference evidence="8 9" key="1">
    <citation type="submission" date="2023-07" db="EMBL/GenBank/DDBJ databases">
        <title>The novel representative of Negativicutes class, Anaeroselena agilis gen. nov. sp. nov.</title>
        <authorList>
            <person name="Prokofeva M.I."/>
            <person name="Elcheninov A.G."/>
            <person name="Klyukina A."/>
            <person name="Kublanov I.V."/>
            <person name="Frolov E.N."/>
            <person name="Podosokorskaya O.A."/>
        </authorList>
    </citation>
    <scope>NUCLEOTIDE SEQUENCE [LARGE SCALE GENOMIC DNA]</scope>
    <source>
        <strain evidence="8 9">4137-cl</strain>
    </source>
</reference>
<keyword evidence="3 7" id="KW-1133">Transmembrane helix</keyword>
<evidence type="ECO:0000313" key="9">
    <source>
        <dbReference type="Proteomes" id="UP001254848"/>
    </source>
</evidence>
<evidence type="ECO:0000313" key="8">
    <source>
        <dbReference type="EMBL" id="MDT8901048.1"/>
    </source>
</evidence>
<dbReference type="Gene3D" id="3.30.160.60">
    <property type="entry name" value="Classic Zinc Finger"/>
    <property type="match status" value="1"/>
</dbReference>
<evidence type="ECO:0000256" key="3">
    <source>
        <dbReference type="ARBA" id="ARBA00022989"/>
    </source>
</evidence>
<dbReference type="CDD" id="cd08010">
    <property type="entry name" value="MltG_like"/>
    <property type="match status" value="1"/>
</dbReference>
<proteinExistence type="inferred from homology"/>
<evidence type="ECO:0000256" key="7">
    <source>
        <dbReference type="HAMAP-Rule" id="MF_02065"/>
    </source>
</evidence>
<comment type="similarity">
    <text evidence="7">Belongs to the transglycosylase MltG family.</text>
</comment>
<dbReference type="RefSeq" id="WP_413779574.1">
    <property type="nucleotide sequence ID" value="NZ_JAUOZS010000001.1"/>
</dbReference>
<comment type="catalytic activity">
    <reaction evidence="7">
        <text>a peptidoglycan chain = a peptidoglycan chain with N-acetyl-1,6-anhydromuramyl-[peptide] at the reducing end + a peptidoglycan chain with N-acetylglucosamine at the non-reducing end.</text>
        <dbReference type="EC" id="4.2.2.29"/>
    </reaction>
</comment>
<keyword evidence="9" id="KW-1185">Reference proteome</keyword>
<name>A0ABU3NW46_9FIRM</name>
<protein>
    <recommendedName>
        <fullName evidence="7">Endolytic murein transglycosylase</fullName>
        <ecNumber evidence="7">4.2.2.29</ecNumber>
    </recommendedName>
    <alternativeName>
        <fullName evidence="7">Peptidoglycan lytic transglycosylase</fullName>
    </alternativeName>
    <alternativeName>
        <fullName evidence="7">Peptidoglycan polymerization terminase</fullName>
    </alternativeName>
</protein>
<evidence type="ECO:0000256" key="2">
    <source>
        <dbReference type="ARBA" id="ARBA00022692"/>
    </source>
</evidence>
<evidence type="ECO:0000256" key="5">
    <source>
        <dbReference type="ARBA" id="ARBA00023239"/>
    </source>
</evidence>
<dbReference type="NCBIfam" id="TIGR00247">
    <property type="entry name" value="endolytic transglycosylase MltG"/>
    <property type="match status" value="1"/>
</dbReference>
<keyword evidence="4 7" id="KW-0472">Membrane</keyword>
<evidence type="ECO:0000256" key="6">
    <source>
        <dbReference type="ARBA" id="ARBA00023316"/>
    </source>
</evidence>